<evidence type="ECO:0000256" key="1">
    <source>
        <dbReference type="SAM" id="MobiDB-lite"/>
    </source>
</evidence>
<comment type="caution">
    <text evidence="2">The sequence shown here is derived from an EMBL/GenBank/DDBJ whole genome shotgun (WGS) entry which is preliminary data.</text>
</comment>
<proteinExistence type="predicted"/>
<evidence type="ECO:0000313" key="3">
    <source>
        <dbReference type="Proteomes" id="UP001066276"/>
    </source>
</evidence>
<feature type="compositionally biased region" description="Basic and acidic residues" evidence="1">
    <location>
        <begin position="68"/>
        <end position="81"/>
    </location>
</feature>
<reference evidence="2" key="1">
    <citation type="journal article" date="2022" name="bioRxiv">
        <title>Sequencing and chromosome-scale assembly of the giantPleurodeles waltlgenome.</title>
        <authorList>
            <person name="Brown T."/>
            <person name="Elewa A."/>
            <person name="Iarovenko S."/>
            <person name="Subramanian E."/>
            <person name="Araus A.J."/>
            <person name="Petzold A."/>
            <person name="Susuki M."/>
            <person name="Suzuki K.-i.T."/>
            <person name="Hayashi T."/>
            <person name="Toyoda A."/>
            <person name="Oliveira C."/>
            <person name="Osipova E."/>
            <person name="Leigh N.D."/>
            <person name="Simon A."/>
            <person name="Yun M.H."/>
        </authorList>
    </citation>
    <scope>NUCLEOTIDE SEQUENCE</scope>
    <source>
        <strain evidence="2">20211129_DDA</strain>
        <tissue evidence="2">Liver</tissue>
    </source>
</reference>
<keyword evidence="3" id="KW-1185">Reference proteome</keyword>
<dbReference type="EMBL" id="JANPWB010000007">
    <property type="protein sequence ID" value="KAJ1170471.1"/>
    <property type="molecule type" value="Genomic_DNA"/>
</dbReference>
<gene>
    <name evidence="2" type="ORF">NDU88_002347</name>
</gene>
<dbReference type="Proteomes" id="UP001066276">
    <property type="component" value="Chromosome 4_1"/>
</dbReference>
<dbReference type="AlphaFoldDB" id="A0AAV7T304"/>
<accession>A0AAV7T304</accession>
<protein>
    <submittedName>
        <fullName evidence="2">Uncharacterized protein</fullName>
    </submittedName>
</protein>
<name>A0AAV7T304_PLEWA</name>
<feature type="region of interest" description="Disordered" evidence="1">
    <location>
        <begin position="1"/>
        <end position="23"/>
    </location>
</feature>
<feature type="compositionally biased region" description="Basic residues" evidence="1">
    <location>
        <begin position="82"/>
        <end position="101"/>
    </location>
</feature>
<feature type="compositionally biased region" description="Basic and acidic residues" evidence="1">
    <location>
        <begin position="43"/>
        <end position="54"/>
    </location>
</feature>
<organism evidence="2 3">
    <name type="scientific">Pleurodeles waltl</name>
    <name type="common">Iberian ribbed newt</name>
    <dbReference type="NCBI Taxonomy" id="8319"/>
    <lineage>
        <taxon>Eukaryota</taxon>
        <taxon>Metazoa</taxon>
        <taxon>Chordata</taxon>
        <taxon>Craniata</taxon>
        <taxon>Vertebrata</taxon>
        <taxon>Euteleostomi</taxon>
        <taxon>Amphibia</taxon>
        <taxon>Batrachia</taxon>
        <taxon>Caudata</taxon>
        <taxon>Salamandroidea</taxon>
        <taxon>Salamandridae</taxon>
        <taxon>Pleurodelinae</taxon>
        <taxon>Pleurodeles</taxon>
    </lineage>
</organism>
<feature type="compositionally biased region" description="Polar residues" evidence="1">
    <location>
        <begin position="103"/>
        <end position="113"/>
    </location>
</feature>
<evidence type="ECO:0000313" key="2">
    <source>
        <dbReference type="EMBL" id="KAJ1170471.1"/>
    </source>
</evidence>
<feature type="region of interest" description="Disordered" evidence="1">
    <location>
        <begin position="35"/>
        <end position="113"/>
    </location>
</feature>
<sequence>MGAFGTLVVRMHSSHHYEDPERVEECKGLYAVLQRHSKKRREGKCVRSAGEKQGEAGGGKKHKKAQRSTKEHNKSTQEHSKSTKGHRRAQKSQKEHKKAQVVKKSQNTKFSTT</sequence>